<dbReference type="AlphaFoldDB" id="A0AA46DYQ3"/>
<feature type="binding site" evidence="8">
    <location>
        <position position="324"/>
    </location>
    <ligand>
        <name>Fe cation</name>
        <dbReference type="ChEBI" id="CHEBI:24875"/>
    </ligand>
</feature>
<dbReference type="InterPro" id="IPR017861">
    <property type="entry name" value="KAE1/TsaD"/>
</dbReference>
<organism evidence="11 12">
    <name type="scientific">Hypnocyclicus thermotrophus</name>
    <dbReference type="NCBI Taxonomy" id="1627895"/>
    <lineage>
        <taxon>Bacteria</taxon>
        <taxon>Fusobacteriati</taxon>
        <taxon>Fusobacteriota</taxon>
        <taxon>Fusobacteriia</taxon>
        <taxon>Fusobacteriales</taxon>
        <taxon>Fusobacteriaceae</taxon>
        <taxon>Hypnocyclicus</taxon>
    </lineage>
</organism>
<dbReference type="GO" id="GO:0005737">
    <property type="term" value="C:cytoplasm"/>
    <property type="evidence" value="ECO:0007669"/>
    <property type="project" value="UniProtKB-SubCell"/>
</dbReference>
<dbReference type="NCBIfam" id="TIGR03723">
    <property type="entry name" value="T6A_TsaD_YgjD"/>
    <property type="match status" value="1"/>
</dbReference>
<evidence type="ECO:0000256" key="7">
    <source>
        <dbReference type="ARBA" id="ARBA00048117"/>
    </source>
</evidence>
<feature type="binding site" evidence="8">
    <location>
        <position position="209"/>
    </location>
    <ligand>
        <name>substrate</name>
    </ligand>
</feature>
<protein>
    <recommendedName>
        <fullName evidence="8">tRNA N6-adenosine threonylcarbamoyltransferase</fullName>
        <ecNumber evidence="8">2.3.1.234</ecNumber>
    </recommendedName>
    <alternativeName>
        <fullName evidence="8">N6-L-threonylcarbamoyladenine synthase</fullName>
        <shortName evidence="8">t(6)A synthase</shortName>
    </alternativeName>
    <alternativeName>
        <fullName evidence="8">t(6)A37 threonylcarbamoyladenosine biosynthesis protein TsaD</fullName>
    </alternativeName>
    <alternativeName>
        <fullName evidence="8">tRNA threonylcarbamoyladenosine biosynthesis protein TsaD</fullName>
    </alternativeName>
</protein>
<accession>A0AA46DYQ3</accession>
<evidence type="ECO:0000256" key="6">
    <source>
        <dbReference type="ARBA" id="ARBA00023315"/>
    </source>
</evidence>
<sequence>MKLLKNQKILRNEFENKFLKLKKGEKMYILGIETSCDETSISVLKDGKEILSNIISSQIDIHKEYGGVVPEIASRHHIKNISYILDEALEKAKIKIKDIDYIAVTYAPGLIGALLVGISFAKGLSYSHNIPIIPVHHIKGHIYASFLEYDIRAPFISLVVSGGHTNIVYIDENHKFYNIGSTLDDAVGESYDKVARVLNLGYPGGPIIDKMAKLGKNVISIPEPKVEGYDFSFSGIKTSVINYVNKMNMKKEEFSKEDLATSFQKKVVDILCKKVIVAAKEKKVNQIIIAGGVAANSELRSELTNRAKKENINVFYPSLKLCTDNAAMIAAAGYYKLKYQNDIFADLNLNGIASLNIEKD</sequence>
<keyword evidence="2 8" id="KW-0808">Transferase</keyword>
<evidence type="ECO:0000259" key="10">
    <source>
        <dbReference type="Pfam" id="PF00814"/>
    </source>
</evidence>
<dbReference type="Proteomes" id="UP000294678">
    <property type="component" value="Unassembled WGS sequence"/>
</dbReference>
<evidence type="ECO:0000256" key="8">
    <source>
        <dbReference type="HAMAP-Rule" id="MF_01445"/>
    </source>
</evidence>
<keyword evidence="6 8" id="KW-0012">Acyltransferase</keyword>
<dbReference type="InterPro" id="IPR017860">
    <property type="entry name" value="Peptidase_M22_CS"/>
</dbReference>
<dbReference type="PROSITE" id="PS01016">
    <property type="entry name" value="GLYCOPROTEASE"/>
    <property type="match status" value="1"/>
</dbReference>
<dbReference type="CDD" id="cd24133">
    <property type="entry name" value="ASKHA_NBD_TsaD_bac"/>
    <property type="match status" value="1"/>
</dbReference>
<keyword evidence="1 8" id="KW-0963">Cytoplasm</keyword>
<proteinExistence type="inferred from homology"/>
<feature type="transmembrane region" description="Helical" evidence="9">
    <location>
        <begin position="101"/>
        <end position="121"/>
    </location>
</feature>
<feature type="domain" description="Gcp-like" evidence="10">
    <location>
        <begin position="49"/>
        <end position="330"/>
    </location>
</feature>
<dbReference type="InterPro" id="IPR000905">
    <property type="entry name" value="Gcp-like_dom"/>
</dbReference>
<dbReference type="GO" id="GO:0005506">
    <property type="term" value="F:iron ion binding"/>
    <property type="evidence" value="ECO:0007669"/>
    <property type="project" value="UniProtKB-UniRule"/>
</dbReference>
<feature type="binding site" evidence="8">
    <location>
        <position position="296"/>
    </location>
    <ligand>
        <name>substrate</name>
    </ligand>
</feature>
<keyword evidence="4 8" id="KW-0479">Metal-binding</keyword>
<keyword evidence="9" id="KW-0812">Transmembrane</keyword>
<feature type="binding site" evidence="8">
    <location>
        <position position="192"/>
    </location>
    <ligand>
        <name>substrate</name>
    </ligand>
</feature>
<feature type="binding site" evidence="8">
    <location>
        <position position="205"/>
    </location>
    <ligand>
        <name>substrate</name>
    </ligand>
</feature>
<evidence type="ECO:0000256" key="4">
    <source>
        <dbReference type="ARBA" id="ARBA00022723"/>
    </source>
</evidence>
<dbReference type="NCBIfam" id="TIGR00329">
    <property type="entry name" value="gcp_kae1"/>
    <property type="match status" value="1"/>
</dbReference>
<keyword evidence="9" id="KW-0472">Membrane</keyword>
<comment type="subcellular location">
    <subcellularLocation>
        <location evidence="8">Cytoplasm</location>
    </subcellularLocation>
</comment>
<dbReference type="InterPro" id="IPR043129">
    <property type="entry name" value="ATPase_NBD"/>
</dbReference>
<evidence type="ECO:0000313" key="12">
    <source>
        <dbReference type="Proteomes" id="UP000294678"/>
    </source>
</evidence>
<gene>
    <name evidence="8" type="primary">tsaD</name>
    <name evidence="11" type="ORF">EV215_1044</name>
</gene>
<dbReference type="PRINTS" id="PR00789">
    <property type="entry name" value="OSIALOPTASE"/>
</dbReference>
<comment type="function">
    <text evidence="8">Required for the formation of a threonylcarbamoyl group on adenosine at position 37 (t(6)A37) in tRNAs that read codons beginning with adenine. Is involved in the transfer of the threonylcarbamoyl moiety of threonylcarbamoyl-AMP (TC-AMP) to the N6 group of A37, together with TsaE and TsaB. TsaD likely plays a direct catalytic role in this reaction.</text>
</comment>
<dbReference type="HAMAP" id="MF_01445">
    <property type="entry name" value="TsaD"/>
    <property type="match status" value="1"/>
</dbReference>
<evidence type="ECO:0000256" key="5">
    <source>
        <dbReference type="ARBA" id="ARBA00023004"/>
    </source>
</evidence>
<dbReference type="Gene3D" id="3.30.420.40">
    <property type="match status" value="2"/>
</dbReference>
<comment type="catalytic activity">
    <reaction evidence="7 8">
        <text>L-threonylcarbamoyladenylate + adenosine(37) in tRNA = N(6)-L-threonylcarbamoyladenosine(37) in tRNA + AMP + H(+)</text>
        <dbReference type="Rhea" id="RHEA:37059"/>
        <dbReference type="Rhea" id="RHEA-COMP:10162"/>
        <dbReference type="Rhea" id="RHEA-COMP:10163"/>
        <dbReference type="ChEBI" id="CHEBI:15378"/>
        <dbReference type="ChEBI" id="CHEBI:73682"/>
        <dbReference type="ChEBI" id="CHEBI:74411"/>
        <dbReference type="ChEBI" id="CHEBI:74418"/>
        <dbReference type="ChEBI" id="CHEBI:456215"/>
        <dbReference type="EC" id="2.3.1.234"/>
    </reaction>
</comment>
<evidence type="ECO:0000256" key="3">
    <source>
        <dbReference type="ARBA" id="ARBA00022694"/>
    </source>
</evidence>
<feature type="binding site" evidence="8">
    <location>
        <position position="141"/>
    </location>
    <ligand>
        <name>Fe cation</name>
        <dbReference type="ChEBI" id="CHEBI:24875"/>
    </ligand>
</feature>
<keyword evidence="5 8" id="KW-0408">Iron</keyword>
<evidence type="ECO:0000256" key="2">
    <source>
        <dbReference type="ARBA" id="ARBA00022679"/>
    </source>
</evidence>
<dbReference type="PANTHER" id="PTHR11735:SF6">
    <property type="entry name" value="TRNA N6-ADENOSINE THREONYLCARBAMOYLTRANSFERASE, MITOCHONDRIAL"/>
    <property type="match status" value="1"/>
</dbReference>
<dbReference type="FunFam" id="3.30.420.40:FF:000040">
    <property type="entry name" value="tRNA N6-adenosine threonylcarbamoyltransferase"/>
    <property type="match status" value="1"/>
</dbReference>
<evidence type="ECO:0000256" key="1">
    <source>
        <dbReference type="ARBA" id="ARBA00022490"/>
    </source>
</evidence>
<feature type="binding site" evidence="8">
    <location>
        <begin position="159"/>
        <end position="163"/>
    </location>
    <ligand>
        <name>substrate</name>
    </ligand>
</feature>
<dbReference type="EC" id="2.3.1.234" evidence="8"/>
<dbReference type="GO" id="GO:0061711">
    <property type="term" value="F:tRNA N(6)-L-threonylcarbamoyladenine synthase activity"/>
    <property type="evidence" value="ECO:0007669"/>
    <property type="project" value="UniProtKB-EC"/>
</dbReference>
<name>A0AA46DYQ3_9FUSO</name>
<dbReference type="EMBL" id="SOBG01000004">
    <property type="protein sequence ID" value="TDT70499.1"/>
    <property type="molecule type" value="Genomic_DNA"/>
</dbReference>
<comment type="cofactor">
    <cofactor evidence="8">
        <name>Fe(2+)</name>
        <dbReference type="ChEBI" id="CHEBI:29033"/>
    </cofactor>
    <text evidence="8">Binds 1 Fe(2+) ion per subunit.</text>
</comment>
<dbReference type="Pfam" id="PF00814">
    <property type="entry name" value="TsaD"/>
    <property type="match status" value="1"/>
</dbReference>
<reference evidence="11 12" key="1">
    <citation type="submission" date="2019-03" db="EMBL/GenBank/DDBJ databases">
        <title>Genomic Encyclopedia of Type Strains, Phase IV (KMG-IV): sequencing the most valuable type-strain genomes for metagenomic binning, comparative biology and taxonomic classification.</title>
        <authorList>
            <person name="Goeker M."/>
        </authorList>
    </citation>
    <scope>NUCLEOTIDE SEQUENCE [LARGE SCALE GENOMIC DNA]</scope>
    <source>
        <strain evidence="11 12">DSM 100055</strain>
    </source>
</reference>
<dbReference type="GO" id="GO:0002949">
    <property type="term" value="P:tRNA threonylcarbamoyladenosine modification"/>
    <property type="evidence" value="ECO:0007669"/>
    <property type="project" value="UniProtKB-UniRule"/>
</dbReference>
<dbReference type="InterPro" id="IPR022450">
    <property type="entry name" value="TsaD"/>
</dbReference>
<feature type="binding site" evidence="8">
    <location>
        <position position="137"/>
    </location>
    <ligand>
        <name>Fe cation</name>
        <dbReference type="ChEBI" id="CHEBI:24875"/>
    </ligand>
</feature>
<dbReference type="PANTHER" id="PTHR11735">
    <property type="entry name" value="TRNA N6-ADENOSINE THREONYLCARBAMOYLTRANSFERASE"/>
    <property type="match status" value="1"/>
</dbReference>
<keyword evidence="3 8" id="KW-0819">tRNA processing</keyword>
<comment type="similarity">
    <text evidence="8">Belongs to the KAE1 / TsaD family.</text>
</comment>
<comment type="caution">
    <text evidence="11">The sequence shown here is derived from an EMBL/GenBank/DDBJ whole genome shotgun (WGS) entry which is preliminary data.</text>
</comment>
<evidence type="ECO:0000313" key="11">
    <source>
        <dbReference type="EMBL" id="TDT70499.1"/>
    </source>
</evidence>
<keyword evidence="9" id="KW-1133">Transmembrane helix</keyword>
<dbReference type="SUPFAM" id="SSF53067">
    <property type="entry name" value="Actin-like ATPase domain"/>
    <property type="match status" value="2"/>
</dbReference>
<evidence type="ECO:0000256" key="9">
    <source>
        <dbReference type="SAM" id="Phobius"/>
    </source>
</evidence>
<keyword evidence="12" id="KW-1185">Reference proteome</keyword>